<dbReference type="EMBL" id="CAHIKZ030000522">
    <property type="protein sequence ID" value="CAE1178255.1"/>
    <property type="molecule type" value="Genomic_DNA"/>
</dbReference>
<organism evidence="1 2">
    <name type="scientific">Acanthosepion pharaonis</name>
    <name type="common">Pharaoh cuttlefish</name>
    <name type="synonym">Sepia pharaonis</name>
    <dbReference type="NCBI Taxonomy" id="158019"/>
    <lineage>
        <taxon>Eukaryota</taxon>
        <taxon>Metazoa</taxon>
        <taxon>Spiralia</taxon>
        <taxon>Lophotrochozoa</taxon>
        <taxon>Mollusca</taxon>
        <taxon>Cephalopoda</taxon>
        <taxon>Coleoidea</taxon>
        <taxon>Decapodiformes</taxon>
        <taxon>Sepiida</taxon>
        <taxon>Sepiina</taxon>
        <taxon>Sepiidae</taxon>
        <taxon>Acanthosepion</taxon>
    </lineage>
</organism>
<dbReference type="Gene3D" id="2.130.10.10">
    <property type="entry name" value="YVTN repeat-like/Quinoprotein amine dehydrogenase"/>
    <property type="match status" value="1"/>
</dbReference>
<keyword evidence="2" id="KW-1185">Reference proteome</keyword>
<dbReference type="InterPro" id="IPR036322">
    <property type="entry name" value="WD40_repeat_dom_sf"/>
</dbReference>
<dbReference type="AlphaFoldDB" id="A0A812BFD9"/>
<sequence>MNVFLSKDFLAVIQSSNGDIHGVIETGLQQSVGRCSACSEHYIAFTSVKGVGPILIDIETCTVIHRMEYYTQAMTFSRDESHFALYTGNRIILFSIPCFERKGTVKMEEFPKQLMLSLDSKKCFSLSRTGVVAVSRFDWKRRDSSIQEVFYHVDLQQMTLSEKGDKILFRSSKKLFLCQVQSPNTVNCLEFPTEILIATLSYFVDAAFSVTDDFVVGLRWTYVGVWETRTSSIVRVLKTSDNSPFKRLFVPQTGFEFYTLTNHKLELWDLALIQSDVQFKPNVFSNAVRAMALSANGERVICCTHRSPEAKVLGVQTDTVLFCLLHGHRSLNEVTHVEISPDAQFAVTFSNRNLFENGEDGDACHFLKECILWDIKTSNPKKLQHFESCR</sequence>
<dbReference type="InterPro" id="IPR015943">
    <property type="entry name" value="WD40/YVTN_repeat-like_dom_sf"/>
</dbReference>
<evidence type="ECO:0000313" key="2">
    <source>
        <dbReference type="Proteomes" id="UP000597762"/>
    </source>
</evidence>
<dbReference type="Proteomes" id="UP000597762">
    <property type="component" value="Unassembled WGS sequence"/>
</dbReference>
<gene>
    <name evidence="1" type="ORF">SPHA_15099</name>
</gene>
<reference evidence="1" key="1">
    <citation type="submission" date="2021-01" db="EMBL/GenBank/DDBJ databases">
        <authorList>
            <person name="Li R."/>
            <person name="Bekaert M."/>
        </authorList>
    </citation>
    <scope>NUCLEOTIDE SEQUENCE</scope>
    <source>
        <strain evidence="1">Farmed</strain>
    </source>
</reference>
<proteinExistence type="predicted"/>
<evidence type="ECO:0000313" key="1">
    <source>
        <dbReference type="EMBL" id="CAE1178255.1"/>
    </source>
</evidence>
<protein>
    <submittedName>
        <fullName evidence="1">Uncharacterized protein</fullName>
    </submittedName>
</protein>
<name>A0A812BFD9_ACAPH</name>
<dbReference type="SUPFAM" id="SSF50978">
    <property type="entry name" value="WD40 repeat-like"/>
    <property type="match status" value="1"/>
</dbReference>
<accession>A0A812BFD9</accession>
<comment type="caution">
    <text evidence="1">The sequence shown here is derived from an EMBL/GenBank/DDBJ whole genome shotgun (WGS) entry which is preliminary data.</text>
</comment>